<keyword evidence="5 6" id="KW-0472">Membrane</keyword>
<feature type="transmembrane region" description="Helical" evidence="6">
    <location>
        <begin position="254"/>
        <end position="280"/>
    </location>
</feature>
<feature type="transmembrane region" description="Helical" evidence="6">
    <location>
        <begin position="86"/>
        <end position="108"/>
    </location>
</feature>
<accession>A0ABU2C191</accession>
<feature type="transmembrane region" description="Helical" evidence="6">
    <location>
        <begin position="389"/>
        <end position="410"/>
    </location>
</feature>
<evidence type="ECO:0000256" key="6">
    <source>
        <dbReference type="SAM" id="Phobius"/>
    </source>
</evidence>
<evidence type="ECO:0000313" key="8">
    <source>
        <dbReference type="Proteomes" id="UP001183648"/>
    </source>
</evidence>
<dbReference type="PANTHER" id="PTHR30250">
    <property type="entry name" value="PST FAMILY PREDICTED COLANIC ACID TRANSPORTER"/>
    <property type="match status" value="1"/>
</dbReference>
<evidence type="ECO:0000256" key="5">
    <source>
        <dbReference type="ARBA" id="ARBA00023136"/>
    </source>
</evidence>
<feature type="transmembrane region" description="Helical" evidence="6">
    <location>
        <begin position="367"/>
        <end position="383"/>
    </location>
</feature>
<dbReference type="InterPro" id="IPR050833">
    <property type="entry name" value="Poly_Biosynth_Transport"/>
</dbReference>
<proteinExistence type="predicted"/>
<organism evidence="7 8">
    <name type="scientific">Nocardioides marmoribigeumensis</name>
    <dbReference type="NCBI Taxonomy" id="433649"/>
    <lineage>
        <taxon>Bacteria</taxon>
        <taxon>Bacillati</taxon>
        <taxon>Actinomycetota</taxon>
        <taxon>Actinomycetes</taxon>
        <taxon>Propionibacteriales</taxon>
        <taxon>Nocardioidaceae</taxon>
        <taxon>Nocardioides</taxon>
    </lineage>
</organism>
<keyword evidence="3 6" id="KW-0812">Transmembrane</keyword>
<feature type="transmembrane region" description="Helical" evidence="6">
    <location>
        <begin position="301"/>
        <end position="322"/>
    </location>
</feature>
<evidence type="ECO:0000256" key="2">
    <source>
        <dbReference type="ARBA" id="ARBA00022475"/>
    </source>
</evidence>
<feature type="transmembrane region" description="Helical" evidence="6">
    <location>
        <begin position="334"/>
        <end position="355"/>
    </location>
</feature>
<keyword evidence="8" id="KW-1185">Reference proteome</keyword>
<evidence type="ECO:0000256" key="3">
    <source>
        <dbReference type="ARBA" id="ARBA00022692"/>
    </source>
</evidence>
<name>A0ABU2C191_9ACTN</name>
<comment type="caution">
    <text evidence="7">The sequence shown here is derived from an EMBL/GenBank/DDBJ whole genome shotgun (WGS) entry which is preliminary data.</text>
</comment>
<gene>
    <name evidence="7" type="ORF">J2S63_003952</name>
</gene>
<feature type="transmembrane region" description="Helical" evidence="6">
    <location>
        <begin position="181"/>
        <end position="199"/>
    </location>
</feature>
<feature type="transmembrane region" description="Helical" evidence="6">
    <location>
        <begin position="44"/>
        <end position="65"/>
    </location>
</feature>
<feature type="transmembrane region" description="Helical" evidence="6">
    <location>
        <begin position="12"/>
        <end position="32"/>
    </location>
</feature>
<dbReference type="Proteomes" id="UP001183648">
    <property type="component" value="Unassembled WGS sequence"/>
</dbReference>
<dbReference type="PANTHER" id="PTHR30250:SF11">
    <property type="entry name" value="O-ANTIGEN TRANSPORTER-RELATED"/>
    <property type="match status" value="1"/>
</dbReference>
<evidence type="ECO:0000313" key="7">
    <source>
        <dbReference type="EMBL" id="MDR7364399.1"/>
    </source>
</evidence>
<feature type="transmembrane region" description="Helical" evidence="6">
    <location>
        <begin position="220"/>
        <end position="242"/>
    </location>
</feature>
<feature type="transmembrane region" description="Helical" evidence="6">
    <location>
        <begin position="155"/>
        <end position="175"/>
    </location>
</feature>
<dbReference type="EMBL" id="JAVDYG010000001">
    <property type="protein sequence ID" value="MDR7364399.1"/>
    <property type="molecule type" value="Genomic_DNA"/>
</dbReference>
<dbReference type="RefSeq" id="WP_310306026.1">
    <property type="nucleotide sequence ID" value="NZ_BAAAPS010000005.1"/>
</dbReference>
<evidence type="ECO:0000256" key="4">
    <source>
        <dbReference type="ARBA" id="ARBA00022989"/>
    </source>
</evidence>
<comment type="subcellular location">
    <subcellularLocation>
        <location evidence="1">Cell membrane</location>
        <topology evidence="1">Multi-pass membrane protein</topology>
    </subcellularLocation>
</comment>
<reference evidence="7 8" key="1">
    <citation type="submission" date="2023-07" db="EMBL/GenBank/DDBJ databases">
        <title>Sequencing the genomes of 1000 actinobacteria strains.</title>
        <authorList>
            <person name="Klenk H.-P."/>
        </authorList>
    </citation>
    <scope>NUCLEOTIDE SEQUENCE [LARGE SCALE GENOMIC DNA]</scope>
    <source>
        <strain evidence="7 8">DSM 19426</strain>
    </source>
</reference>
<sequence length="431" mass="44393">MPAAARPSGFLSGLAPVTAGVLAAGAFSFAFLSIAGRVLGPVDFAPVSSLWAMVFIVGPGVFLPLQQELARVLGSQRARGGGGAAVRRALVVAATLVVVLAIATLAVGPWLVSSFLDGRWSMLWCFLGAVVAYAFAFTARGVLSGAGAYTQLGQMVALESLMRLLLAGAFALAGLRSPTAFGAAIALGPALSTVLVWWGSRERVRLAPGHTVAWRELTRAFGWLVLAALLMQLLANAGPLAVQVLEPPAQDGRAGLYLGALMIARIGLYLFQAVQATLLPNLAELAATGRLDDLRWALRRIVVVSVVLVVVSFLGGLALGPLGVRLLFGGDFRIGAMTMAVLASASAVYMLAAALNGAALSVGAHRLSALAWLAGCVVLVLAFELPGDLFTRVDTAYALGACTSAGVLLLRMPAALRGYEPVLATPTSGPV</sequence>
<protein>
    <submittedName>
        <fullName evidence="7">O-antigen/teichoic acid export membrane protein</fullName>
    </submittedName>
</protein>
<evidence type="ECO:0000256" key="1">
    <source>
        <dbReference type="ARBA" id="ARBA00004651"/>
    </source>
</evidence>
<keyword evidence="4 6" id="KW-1133">Transmembrane helix</keyword>
<feature type="transmembrane region" description="Helical" evidence="6">
    <location>
        <begin position="120"/>
        <end position="143"/>
    </location>
</feature>
<keyword evidence="2" id="KW-1003">Cell membrane</keyword>